<keyword evidence="3" id="KW-0812">Transmembrane</keyword>
<dbReference type="GO" id="GO:0051087">
    <property type="term" value="F:protein-folding chaperone binding"/>
    <property type="evidence" value="ECO:0007669"/>
    <property type="project" value="TreeGrafter"/>
</dbReference>
<dbReference type="GO" id="GO:0051787">
    <property type="term" value="F:misfolded protein binding"/>
    <property type="evidence" value="ECO:0007669"/>
    <property type="project" value="TreeGrafter"/>
</dbReference>
<dbReference type="SMART" id="SM00271">
    <property type="entry name" value="DnaJ"/>
    <property type="match status" value="1"/>
</dbReference>
<dbReference type="PANTHER" id="PTHR44360">
    <property type="entry name" value="DNAJ HOMOLOG SUBFAMILY B MEMBER 9"/>
    <property type="match status" value="1"/>
</dbReference>
<evidence type="ECO:0000256" key="1">
    <source>
        <dbReference type="ARBA" id="ARBA00023186"/>
    </source>
</evidence>
<dbReference type="InterPro" id="IPR051948">
    <property type="entry name" value="Hsp70_co-chaperone_J-domain"/>
</dbReference>
<keyword evidence="1" id="KW-0143">Chaperone</keyword>
<name>M9ME63_PSEA3</name>
<evidence type="ECO:0000313" key="6">
    <source>
        <dbReference type="Proteomes" id="UP000011976"/>
    </source>
</evidence>
<dbReference type="PROSITE" id="PS50076">
    <property type="entry name" value="DNAJ_2"/>
    <property type="match status" value="1"/>
</dbReference>
<accession>M9ME63</accession>
<organism evidence="5 6">
    <name type="scientific">Pseudozyma antarctica (strain T-34)</name>
    <name type="common">Yeast</name>
    <name type="synonym">Candida antarctica</name>
    <dbReference type="NCBI Taxonomy" id="1151754"/>
    <lineage>
        <taxon>Eukaryota</taxon>
        <taxon>Fungi</taxon>
        <taxon>Dikarya</taxon>
        <taxon>Basidiomycota</taxon>
        <taxon>Ustilaginomycotina</taxon>
        <taxon>Ustilaginomycetes</taxon>
        <taxon>Ustilaginales</taxon>
        <taxon>Ustilaginaceae</taxon>
        <taxon>Moesziomyces</taxon>
    </lineage>
</organism>
<gene>
    <name evidence="5" type="ORF">PANT_8d00106</name>
</gene>
<feature type="region of interest" description="Disordered" evidence="2">
    <location>
        <begin position="437"/>
        <end position="468"/>
    </location>
</feature>
<dbReference type="Gene3D" id="1.10.287.110">
    <property type="entry name" value="DnaJ domain"/>
    <property type="match status" value="1"/>
</dbReference>
<dbReference type="SUPFAM" id="SSF46565">
    <property type="entry name" value="Chaperone J-domain"/>
    <property type="match status" value="1"/>
</dbReference>
<dbReference type="OrthoDB" id="10250354at2759"/>
<reference evidence="6" key="1">
    <citation type="journal article" date="2013" name="Genome Announc.">
        <title>Genome sequence of the basidiomycetous yeast Pseudozyma antarctica T-34, a producer of the glycolipid biosurfactants mannosylerythritol lipids.</title>
        <authorList>
            <person name="Morita T."/>
            <person name="Koike H."/>
            <person name="Koyama Y."/>
            <person name="Hagiwara H."/>
            <person name="Ito E."/>
            <person name="Fukuoka T."/>
            <person name="Imura T."/>
            <person name="Machida M."/>
            <person name="Kitamoto D."/>
        </authorList>
    </citation>
    <scope>NUCLEOTIDE SEQUENCE [LARGE SCALE GENOMIC DNA]</scope>
    <source>
        <strain evidence="6">T-34</strain>
    </source>
</reference>
<feature type="transmembrane region" description="Helical" evidence="3">
    <location>
        <begin position="228"/>
        <end position="251"/>
    </location>
</feature>
<evidence type="ECO:0000256" key="3">
    <source>
        <dbReference type="SAM" id="Phobius"/>
    </source>
</evidence>
<dbReference type="STRING" id="1151754.M9ME63"/>
<feature type="domain" description="J" evidence="4">
    <location>
        <begin position="76"/>
        <end position="139"/>
    </location>
</feature>
<evidence type="ECO:0000313" key="5">
    <source>
        <dbReference type="EMBL" id="GAC73187.1"/>
    </source>
</evidence>
<proteinExistence type="predicted"/>
<dbReference type="InterPro" id="IPR001623">
    <property type="entry name" value="DnaJ_domain"/>
</dbReference>
<keyword evidence="3" id="KW-0472">Membrane</keyword>
<dbReference type="GO" id="GO:0005783">
    <property type="term" value="C:endoplasmic reticulum"/>
    <property type="evidence" value="ECO:0007669"/>
    <property type="project" value="TreeGrafter"/>
</dbReference>
<dbReference type="Proteomes" id="UP000011976">
    <property type="component" value="Unassembled WGS sequence"/>
</dbReference>
<dbReference type="InterPro" id="IPR036869">
    <property type="entry name" value="J_dom_sf"/>
</dbReference>
<dbReference type="GO" id="GO:0036503">
    <property type="term" value="P:ERAD pathway"/>
    <property type="evidence" value="ECO:0007669"/>
    <property type="project" value="TreeGrafter"/>
</dbReference>
<evidence type="ECO:0000256" key="2">
    <source>
        <dbReference type="SAM" id="MobiDB-lite"/>
    </source>
</evidence>
<feature type="region of interest" description="Disordered" evidence="2">
    <location>
        <begin position="349"/>
        <end position="425"/>
    </location>
</feature>
<dbReference type="AlphaFoldDB" id="M9ME63"/>
<dbReference type="Pfam" id="PF00226">
    <property type="entry name" value="DnaJ"/>
    <property type="match status" value="1"/>
</dbReference>
<dbReference type="EMBL" id="DF196774">
    <property type="protein sequence ID" value="GAC73187.1"/>
    <property type="molecule type" value="Genomic_DNA"/>
</dbReference>
<feature type="compositionally biased region" description="Basic and acidic residues" evidence="2">
    <location>
        <begin position="396"/>
        <end position="411"/>
    </location>
</feature>
<feature type="compositionally biased region" description="Basic and acidic residues" evidence="2">
    <location>
        <begin position="358"/>
        <end position="386"/>
    </location>
</feature>
<feature type="transmembrane region" description="Helical" evidence="3">
    <location>
        <begin position="188"/>
        <end position="208"/>
    </location>
</feature>
<evidence type="ECO:0000259" key="4">
    <source>
        <dbReference type="PROSITE" id="PS50076"/>
    </source>
</evidence>
<keyword evidence="3" id="KW-1133">Transmembrane helix</keyword>
<dbReference type="CDD" id="cd06257">
    <property type="entry name" value="DnaJ"/>
    <property type="match status" value="1"/>
</dbReference>
<sequence>MKVDVVQATSLLTWWWLPSFGSQLLLNACYSLRLVTPPAADAHQRRNNHAQLARTAVIIGTLVYQLVNAALSAQPNYYQLLGLPLDVDGEGVKRSFRALARRYHPDKVGEQGEAIFIVLRKAHDALSDPVRRFAYDRFGAEVVEWKDCESARDFMRRGLTGLVGFYTINPAMYALFGWINGGGDGVSFWRLACLLGLLAAELCMLVAPEYPTWLAIGLPNTTIHDARVLAHTLFVNFFFASMQLGAALDVLEYGERGAPARGKARKAQRAQAEMEAVRVRTQTLEQASELICKTALHNFAREVQPFAPARTMGKEGPRQMSDEEEQLFASISQVLLSRSLVQQNPQLAQLAEQAQRAAKPEPKPEPKPDEQLSTFMEKEEPHEKQVQSEAIGAEEEPVKASEDADAIHTKQEPSSAGLAPAPDGEATVKVEAVDALPAEAMKEEAEEPAAVVDEPRKPEPRQATLTSE</sequence>
<dbReference type="PRINTS" id="PR00625">
    <property type="entry name" value="JDOMAIN"/>
</dbReference>
<dbReference type="PANTHER" id="PTHR44360:SF1">
    <property type="entry name" value="DNAJ HOMOLOG SUBFAMILY B MEMBER 9"/>
    <property type="match status" value="1"/>
</dbReference>
<feature type="transmembrane region" description="Helical" evidence="3">
    <location>
        <begin position="159"/>
        <end position="176"/>
    </location>
</feature>
<protein>
    <submittedName>
        <fullName evidence="5">Molecular chaperone</fullName>
    </submittedName>
</protein>